<name>A0A1H9VCV9_9ACTN</name>
<reference evidence="4" key="1">
    <citation type="submission" date="2016-10" db="EMBL/GenBank/DDBJ databases">
        <authorList>
            <person name="Varghese N."/>
            <person name="Submissions S."/>
        </authorList>
    </citation>
    <scope>NUCLEOTIDE SEQUENCE [LARGE SCALE GENOMIC DNA]</scope>
    <source>
        <strain evidence="4">CGMCC 4.6825</strain>
    </source>
</reference>
<feature type="region of interest" description="Disordered" evidence="1">
    <location>
        <begin position="206"/>
        <end position="253"/>
    </location>
</feature>
<evidence type="ECO:0000256" key="1">
    <source>
        <dbReference type="SAM" id="MobiDB-lite"/>
    </source>
</evidence>
<evidence type="ECO:0000313" key="4">
    <source>
        <dbReference type="Proteomes" id="UP000182841"/>
    </source>
</evidence>
<sequence>MSTERRAARGARSASAAGPARFLAAVLLPLAAALALALAAGAPARADDDPAAASDAGSAGQRIADGLRTSPVYVDPAYRSAFPPDEQRRLAAKIEKSGLPVRVVVVPLISGDAWGGDPEKMVDVVRYRMAEGAKKKTVYMTLSTDEGFLNGYEFPRDGQYQAFWGVAAVGHQDDMKDRSLYAKFSRALEIVWSGDGEKQYEKATADLHDDDPADRDGGGDDAGGDDAGGDDAGGDDAGGDDAGGDDAGGDGDGAAGGPSPLLLGVLIGSAVVVLAAAVLVFRTVRRRARTSARAPFTSPRSVFATARTAGVRDLRKRAQRELLAYNEKLLAHEPGEHADSDLLQLSLDAYAAACTVLDGARDTPDLAGVLALLHEGRDALVRSEPASRSRRKARAAAPTLPLCFFDPLHGAAAERIRWRPLGRREALRVAACRDCSAAVSARRAPEVLTHQHDGRRVPYFEVPPEHSLWAATGYGSLTEETLTGRVLRGDFTRIRTRTTRTRTRTTRTRTRRGR</sequence>
<evidence type="ECO:0000256" key="2">
    <source>
        <dbReference type="SAM" id="Phobius"/>
    </source>
</evidence>
<accession>A0A1H9VCV9</accession>
<protein>
    <submittedName>
        <fullName evidence="3">Uncharacterized protein</fullName>
    </submittedName>
</protein>
<keyword evidence="2" id="KW-0812">Transmembrane</keyword>
<feature type="transmembrane region" description="Helical" evidence="2">
    <location>
        <begin position="261"/>
        <end position="281"/>
    </location>
</feature>
<dbReference type="OrthoDB" id="3867729at2"/>
<feature type="compositionally biased region" description="Acidic residues" evidence="1">
    <location>
        <begin position="222"/>
        <end position="249"/>
    </location>
</feature>
<proteinExistence type="predicted"/>
<keyword evidence="4" id="KW-1185">Reference proteome</keyword>
<dbReference type="RefSeq" id="WP_075002174.1">
    <property type="nucleotide sequence ID" value="NZ_FOGO01000011.1"/>
</dbReference>
<dbReference type="Proteomes" id="UP000182841">
    <property type="component" value="Unassembled WGS sequence"/>
</dbReference>
<dbReference type="AlphaFoldDB" id="A0A1H9VCV9"/>
<dbReference type="EMBL" id="FOGO01000011">
    <property type="protein sequence ID" value="SES19522.1"/>
    <property type="molecule type" value="Genomic_DNA"/>
</dbReference>
<evidence type="ECO:0000313" key="3">
    <source>
        <dbReference type="EMBL" id="SES19522.1"/>
    </source>
</evidence>
<gene>
    <name evidence="3" type="ORF">SAMN05421870_111187</name>
</gene>
<keyword evidence="2" id="KW-1133">Transmembrane helix</keyword>
<organism evidence="3 4">
    <name type="scientific">Streptomyces qinglanensis</name>
    <dbReference type="NCBI Taxonomy" id="943816"/>
    <lineage>
        <taxon>Bacteria</taxon>
        <taxon>Bacillati</taxon>
        <taxon>Actinomycetota</taxon>
        <taxon>Actinomycetes</taxon>
        <taxon>Kitasatosporales</taxon>
        <taxon>Streptomycetaceae</taxon>
        <taxon>Streptomyces</taxon>
    </lineage>
</organism>
<dbReference type="STRING" id="943816.AN217_26330"/>
<keyword evidence="2" id="KW-0472">Membrane</keyword>